<protein>
    <recommendedName>
        <fullName evidence="1">Integrase catalytic domain-containing protein</fullName>
    </recommendedName>
</protein>
<dbReference type="Pfam" id="PF00665">
    <property type="entry name" value="rve"/>
    <property type="match status" value="1"/>
</dbReference>
<dbReference type="Pfam" id="PF13276">
    <property type="entry name" value="HTH_21"/>
    <property type="match status" value="1"/>
</dbReference>
<dbReference type="EMBL" id="LAZR01035682">
    <property type="protein sequence ID" value="KKL26866.1"/>
    <property type="molecule type" value="Genomic_DNA"/>
</dbReference>
<dbReference type="InterPro" id="IPR025948">
    <property type="entry name" value="HTH-like_dom"/>
</dbReference>
<dbReference type="InterPro" id="IPR001584">
    <property type="entry name" value="Integrase_cat-core"/>
</dbReference>
<feature type="domain" description="Integrase catalytic" evidence="1">
    <location>
        <begin position="122"/>
        <end position="285"/>
    </location>
</feature>
<dbReference type="PROSITE" id="PS50994">
    <property type="entry name" value="INTEGRASE"/>
    <property type="match status" value="1"/>
</dbReference>
<dbReference type="InterPro" id="IPR012337">
    <property type="entry name" value="RNaseH-like_sf"/>
</dbReference>
<dbReference type="AlphaFoldDB" id="A0A0F9EAI4"/>
<dbReference type="Gene3D" id="3.30.420.10">
    <property type="entry name" value="Ribonuclease H-like superfamily/Ribonuclease H"/>
    <property type="match status" value="1"/>
</dbReference>
<dbReference type="PANTHER" id="PTHR46889:SF4">
    <property type="entry name" value="TRANSPOSASE INSO FOR INSERTION SEQUENCE ELEMENT IS911B-RELATED"/>
    <property type="match status" value="1"/>
</dbReference>
<comment type="caution">
    <text evidence="2">The sequence shown here is derived from an EMBL/GenBank/DDBJ whole genome shotgun (WGS) entry which is preliminary data.</text>
</comment>
<dbReference type="Pfam" id="PF13333">
    <property type="entry name" value="rve_2"/>
    <property type="match status" value="1"/>
</dbReference>
<dbReference type="SUPFAM" id="SSF53098">
    <property type="entry name" value="Ribonuclease H-like"/>
    <property type="match status" value="1"/>
</dbReference>
<name>A0A0F9EAI4_9ZZZZ</name>
<dbReference type="InterPro" id="IPR050900">
    <property type="entry name" value="Transposase_IS3/IS150/IS904"/>
</dbReference>
<accession>A0A0F9EAI4</accession>
<reference evidence="2" key="1">
    <citation type="journal article" date="2015" name="Nature">
        <title>Complex archaea that bridge the gap between prokaryotes and eukaryotes.</title>
        <authorList>
            <person name="Spang A."/>
            <person name="Saw J.H."/>
            <person name="Jorgensen S.L."/>
            <person name="Zaremba-Niedzwiedzka K."/>
            <person name="Martijn J."/>
            <person name="Lind A.E."/>
            <person name="van Eijk R."/>
            <person name="Schleper C."/>
            <person name="Guy L."/>
            <person name="Ettema T.J."/>
        </authorList>
    </citation>
    <scope>NUCLEOTIDE SEQUENCE</scope>
</reference>
<evidence type="ECO:0000313" key="2">
    <source>
        <dbReference type="EMBL" id="KKL26866.1"/>
    </source>
</evidence>
<dbReference type="InterPro" id="IPR036397">
    <property type="entry name" value="RNaseH_sf"/>
</dbReference>
<sequence>MIYGFINMHRSMFSVARMCQVLGVKRSGYYAWRRRGLSLRAMRDKVLLEQIKKSHKLSKGIYGSPNILDDLRDWNFSTSRKRIARLMREAGLRSKTVRKFKATTQSKHSLPVADNLLERNFTTLEPNKVWVSDITYIWTREGWQYLSVVIDLFNRQVVGWSMWRRLTAELAVDALMKAVMRRRPPEGLMFHSDRGVQYASKAFRRVLKRYGMVQSMSRMGDCWDNAVAESFFGTLKQELVYHESYRTRAEARLSVFEYIEGWYNRRRRHSALGGISPVKFEQAAQVA</sequence>
<gene>
    <name evidence="2" type="ORF">LCGC14_2390960</name>
</gene>
<dbReference type="NCBIfam" id="NF033516">
    <property type="entry name" value="transpos_IS3"/>
    <property type="match status" value="1"/>
</dbReference>
<dbReference type="PANTHER" id="PTHR46889">
    <property type="entry name" value="TRANSPOSASE INSF FOR INSERTION SEQUENCE IS3B-RELATED"/>
    <property type="match status" value="1"/>
</dbReference>
<proteinExistence type="predicted"/>
<organism evidence="2">
    <name type="scientific">marine sediment metagenome</name>
    <dbReference type="NCBI Taxonomy" id="412755"/>
    <lineage>
        <taxon>unclassified sequences</taxon>
        <taxon>metagenomes</taxon>
        <taxon>ecological metagenomes</taxon>
    </lineage>
</organism>
<dbReference type="InterPro" id="IPR048020">
    <property type="entry name" value="Transpos_IS3"/>
</dbReference>
<dbReference type="GO" id="GO:0003676">
    <property type="term" value="F:nucleic acid binding"/>
    <property type="evidence" value="ECO:0007669"/>
    <property type="project" value="InterPro"/>
</dbReference>
<dbReference type="GO" id="GO:0015074">
    <property type="term" value="P:DNA integration"/>
    <property type="evidence" value="ECO:0007669"/>
    <property type="project" value="InterPro"/>
</dbReference>
<evidence type="ECO:0000259" key="1">
    <source>
        <dbReference type="PROSITE" id="PS50994"/>
    </source>
</evidence>